<gene>
    <name evidence="1" type="ORF">UFOPK1446_00496</name>
</gene>
<name>A0A6J6BUB5_9ZZZZ</name>
<organism evidence="1">
    <name type="scientific">freshwater metagenome</name>
    <dbReference type="NCBI Taxonomy" id="449393"/>
    <lineage>
        <taxon>unclassified sequences</taxon>
        <taxon>metagenomes</taxon>
        <taxon>ecological metagenomes</taxon>
    </lineage>
</organism>
<reference evidence="1" key="1">
    <citation type="submission" date="2020-05" db="EMBL/GenBank/DDBJ databases">
        <authorList>
            <person name="Chiriac C."/>
            <person name="Salcher M."/>
            <person name="Ghai R."/>
            <person name="Kavagutti S V."/>
        </authorList>
    </citation>
    <scope>NUCLEOTIDE SEQUENCE</scope>
</reference>
<proteinExistence type="predicted"/>
<dbReference type="EMBL" id="CAEZSO010000080">
    <property type="protein sequence ID" value="CAB4542750.1"/>
    <property type="molecule type" value="Genomic_DNA"/>
</dbReference>
<protein>
    <submittedName>
        <fullName evidence="1">Unannotated protein</fullName>
    </submittedName>
</protein>
<accession>A0A6J6BUB5</accession>
<sequence>MAVKIVVFFVVIKELTKKHRNHVDVGAFPIREDILQAIQATTNRALITAIMGASNAVGVRKALGPTAHHAWSAAQCRFSQVVPRSIQ</sequence>
<dbReference type="AlphaFoldDB" id="A0A6J6BUB5"/>
<evidence type="ECO:0000313" key="1">
    <source>
        <dbReference type="EMBL" id="CAB4542750.1"/>
    </source>
</evidence>